<dbReference type="NCBIfam" id="TIGR02251">
    <property type="entry name" value="HIF-SF_euk"/>
    <property type="match status" value="1"/>
</dbReference>
<dbReference type="GeneID" id="36514771"/>
<dbReference type="SMART" id="SM00577">
    <property type="entry name" value="CPDc"/>
    <property type="match status" value="1"/>
</dbReference>
<dbReference type="CDD" id="cd07521">
    <property type="entry name" value="HAD_FCP1-like"/>
    <property type="match status" value="1"/>
</dbReference>
<feature type="compositionally biased region" description="Basic residues" evidence="1">
    <location>
        <begin position="35"/>
        <end position="45"/>
    </location>
</feature>
<dbReference type="Gene3D" id="3.40.50.1000">
    <property type="entry name" value="HAD superfamily/HAD-like"/>
    <property type="match status" value="1"/>
</dbReference>
<dbReference type="InterPro" id="IPR011948">
    <property type="entry name" value="Dullard_phosphatase"/>
</dbReference>
<proteinExistence type="predicted"/>
<keyword evidence="4" id="KW-1185">Reference proteome</keyword>
<dbReference type="FunFam" id="3.40.50.1000:FF:000093">
    <property type="entry name" value="NLI interacting factor-like phosphatase family protein"/>
    <property type="match status" value="1"/>
</dbReference>
<dbReference type="PANTHER" id="PTHR12210">
    <property type="entry name" value="DULLARD PROTEIN PHOSPHATASE"/>
    <property type="match status" value="1"/>
</dbReference>
<dbReference type="InterPro" id="IPR050365">
    <property type="entry name" value="TIM50"/>
</dbReference>
<evidence type="ECO:0000313" key="4">
    <source>
        <dbReference type="Proteomes" id="UP000238350"/>
    </source>
</evidence>
<reference evidence="3 4" key="1">
    <citation type="submission" date="2017-04" db="EMBL/GenBank/DDBJ databases">
        <title>Genome sequencing of [Candida] sorbophila.</title>
        <authorList>
            <person name="Ahn J.O."/>
        </authorList>
    </citation>
    <scope>NUCLEOTIDE SEQUENCE [LARGE SCALE GENOMIC DNA]</scope>
    <source>
        <strain evidence="3 4">DS02</strain>
    </source>
</reference>
<dbReference type="EMBL" id="NDIQ01000001">
    <property type="protein sequence ID" value="PRT53402.1"/>
    <property type="molecule type" value="Genomic_DNA"/>
</dbReference>
<evidence type="ECO:0000313" key="3">
    <source>
        <dbReference type="EMBL" id="PRT53402.1"/>
    </source>
</evidence>
<dbReference type="RefSeq" id="XP_024663348.1">
    <property type="nucleotide sequence ID" value="XM_024807580.1"/>
</dbReference>
<dbReference type="GO" id="GO:0016791">
    <property type="term" value="F:phosphatase activity"/>
    <property type="evidence" value="ECO:0007669"/>
    <property type="project" value="InterPro"/>
</dbReference>
<dbReference type="Proteomes" id="UP000238350">
    <property type="component" value="Unassembled WGS sequence"/>
</dbReference>
<comment type="caution">
    <text evidence="3">The sequence shown here is derived from an EMBL/GenBank/DDBJ whole genome shotgun (WGS) entry which is preliminary data.</text>
</comment>
<protein>
    <submittedName>
        <fullName evidence="3">Phosphatase PSR1</fullName>
    </submittedName>
</protein>
<name>A0A2T0FEH5_9ASCO</name>
<dbReference type="InterPro" id="IPR023214">
    <property type="entry name" value="HAD_sf"/>
</dbReference>
<gene>
    <name evidence="3" type="ORF">B9G98_01022</name>
</gene>
<evidence type="ECO:0000256" key="1">
    <source>
        <dbReference type="SAM" id="MobiDB-lite"/>
    </source>
</evidence>
<dbReference type="OrthoDB" id="277011at2759"/>
<accession>A0A2T0FEH5</accession>
<dbReference type="InterPro" id="IPR036412">
    <property type="entry name" value="HAD-like_sf"/>
</dbReference>
<feature type="domain" description="FCP1 homology" evidence="2">
    <location>
        <begin position="127"/>
        <end position="285"/>
    </location>
</feature>
<dbReference type="PROSITE" id="PS50969">
    <property type="entry name" value="FCP1"/>
    <property type="match status" value="1"/>
</dbReference>
<organism evidence="3 4">
    <name type="scientific">Wickerhamiella sorbophila</name>
    <dbReference type="NCBI Taxonomy" id="45607"/>
    <lineage>
        <taxon>Eukaryota</taxon>
        <taxon>Fungi</taxon>
        <taxon>Dikarya</taxon>
        <taxon>Ascomycota</taxon>
        <taxon>Saccharomycotina</taxon>
        <taxon>Dipodascomycetes</taxon>
        <taxon>Dipodascales</taxon>
        <taxon>Trichomonascaceae</taxon>
        <taxon>Wickerhamiella</taxon>
    </lineage>
</organism>
<dbReference type="STRING" id="45607.A0A2T0FEH5"/>
<dbReference type="InterPro" id="IPR004274">
    <property type="entry name" value="FCP1_dom"/>
</dbReference>
<dbReference type="AlphaFoldDB" id="A0A2T0FEH5"/>
<evidence type="ECO:0000259" key="2">
    <source>
        <dbReference type="PROSITE" id="PS50969"/>
    </source>
</evidence>
<dbReference type="SUPFAM" id="SSF56784">
    <property type="entry name" value="HAD-like"/>
    <property type="match status" value="1"/>
</dbReference>
<sequence>MPNIFRRLISCLACQLDDLPAAPELASTTEPPRSDKKRPARKKGSRSSILPNVHIPLEYVARDANPGDAREGEILGRRSSYSVGARHDSGETPNIDASQANSEAFIGVTQESHAQPTAPLLPPQSSAVKGRKCLVLDLDETLVHSSFKYFPDADFVIPVDIEGRTHKVYVAKRPGVDEFLDEVGKLFEVVVFTASVAKYGDPLLDRLGHKEVIHHRLFRESCYNFNGNYIKNLSQLGRPLHEVIIIDNSPASYALHPQHAVPISTWFSDMNDSELLGMLPFLSDLAGSAVNDVSAILEVITE</sequence>
<dbReference type="Pfam" id="PF03031">
    <property type="entry name" value="NIF"/>
    <property type="match status" value="1"/>
</dbReference>
<feature type="region of interest" description="Disordered" evidence="1">
    <location>
        <begin position="23"/>
        <end position="48"/>
    </location>
</feature>